<evidence type="ECO:0000256" key="1">
    <source>
        <dbReference type="SAM" id="Phobius"/>
    </source>
</evidence>
<feature type="transmembrane region" description="Helical" evidence="1">
    <location>
        <begin position="12"/>
        <end position="37"/>
    </location>
</feature>
<protein>
    <recommendedName>
        <fullName evidence="4">Transmembrane protein</fullName>
    </recommendedName>
</protein>
<evidence type="ECO:0000313" key="2">
    <source>
        <dbReference type="EMBL" id="SFJ84998.1"/>
    </source>
</evidence>
<feature type="transmembrane region" description="Helical" evidence="1">
    <location>
        <begin position="90"/>
        <end position="108"/>
    </location>
</feature>
<dbReference type="AlphaFoldDB" id="A0A1I3UNP8"/>
<keyword evidence="3" id="KW-1185">Reference proteome</keyword>
<evidence type="ECO:0000313" key="3">
    <source>
        <dbReference type="Proteomes" id="UP000199548"/>
    </source>
</evidence>
<keyword evidence="1" id="KW-1133">Transmembrane helix</keyword>
<keyword evidence="1" id="KW-0472">Membrane</keyword>
<evidence type="ECO:0008006" key="4">
    <source>
        <dbReference type="Google" id="ProtNLM"/>
    </source>
</evidence>
<reference evidence="2 3" key="1">
    <citation type="submission" date="2016-10" db="EMBL/GenBank/DDBJ databases">
        <authorList>
            <person name="de Groot N.N."/>
        </authorList>
    </citation>
    <scope>NUCLEOTIDE SEQUENCE [LARGE SCALE GENOMIC DNA]</scope>
    <source>
        <strain evidence="2 3">LMG 23650</strain>
    </source>
</reference>
<gene>
    <name evidence="2" type="ORF">SAMN05192543_11224</name>
</gene>
<feature type="transmembrane region" description="Helical" evidence="1">
    <location>
        <begin position="58"/>
        <end position="78"/>
    </location>
</feature>
<keyword evidence="1" id="KW-0812">Transmembrane</keyword>
<dbReference type="Proteomes" id="UP000199548">
    <property type="component" value="Unassembled WGS sequence"/>
</dbReference>
<dbReference type="STRING" id="420953.SAMN05192543_11224"/>
<proteinExistence type="predicted"/>
<accession>A0A1I3UNP8</accession>
<name>A0A1I3UNP8_9BURK</name>
<organism evidence="2 3">
    <name type="scientific">Paraburkholderia megapolitana</name>
    <dbReference type="NCBI Taxonomy" id="420953"/>
    <lineage>
        <taxon>Bacteria</taxon>
        <taxon>Pseudomonadati</taxon>
        <taxon>Pseudomonadota</taxon>
        <taxon>Betaproteobacteria</taxon>
        <taxon>Burkholderiales</taxon>
        <taxon>Burkholderiaceae</taxon>
        <taxon>Paraburkholderia</taxon>
    </lineage>
</organism>
<sequence length="117" mass="12903">MSDIVILPGAFIWFIVFGLATCLIASVLLILALYGLARRSSERRRAVAITTPLLPRTWWVGFVLFLANVMLTLLSATSNGGSQSNGLPDTAALVWIPLNAAVWVFCLMRSLRNPTRW</sequence>
<dbReference type="EMBL" id="FOQU01000012">
    <property type="protein sequence ID" value="SFJ84998.1"/>
    <property type="molecule type" value="Genomic_DNA"/>
</dbReference>